<dbReference type="PANTHER" id="PTHR11610">
    <property type="entry name" value="LIPASE"/>
    <property type="match status" value="1"/>
</dbReference>
<evidence type="ECO:0000256" key="5">
    <source>
        <dbReference type="SAM" id="MobiDB-lite"/>
    </source>
</evidence>
<keyword evidence="6" id="KW-0732">Signal</keyword>
<feature type="signal peptide" evidence="6">
    <location>
        <begin position="1"/>
        <end position="18"/>
    </location>
</feature>
<dbReference type="GO" id="GO:0016042">
    <property type="term" value="P:lipid catabolic process"/>
    <property type="evidence" value="ECO:0007669"/>
    <property type="project" value="TreeGrafter"/>
</dbReference>
<reference evidence="8" key="1">
    <citation type="journal article" date="2014" name="BMC Genomics">
        <title>Characterizing the developmental transcriptome of the oriental fruit fly, Bactrocera dorsalis (Diptera: Tephritidae) through comparative genomic analysis with Drosophila melanogaster utilizing modENCODE datasets.</title>
        <authorList>
            <person name="Geib S.M."/>
            <person name="Calla B."/>
            <person name="Hall B."/>
            <person name="Hou S."/>
            <person name="Manoukis N.C."/>
        </authorList>
    </citation>
    <scope>NUCLEOTIDE SEQUENCE</scope>
    <source>
        <strain evidence="8">Punador</strain>
    </source>
</reference>
<keyword evidence="3" id="KW-0964">Secreted</keyword>
<evidence type="ECO:0000313" key="8">
    <source>
        <dbReference type="EMBL" id="JAC52582.1"/>
    </source>
</evidence>
<dbReference type="GO" id="GO:0017171">
    <property type="term" value="F:serine hydrolase activity"/>
    <property type="evidence" value="ECO:0007669"/>
    <property type="project" value="TreeGrafter"/>
</dbReference>
<feature type="domain" description="Lipase" evidence="7">
    <location>
        <begin position="39"/>
        <end position="326"/>
    </location>
</feature>
<proteinExistence type="inferred from homology"/>
<feature type="compositionally biased region" description="Low complexity" evidence="5">
    <location>
        <begin position="337"/>
        <end position="347"/>
    </location>
</feature>
<feature type="region of interest" description="Disordered" evidence="5">
    <location>
        <begin position="328"/>
        <end position="347"/>
    </location>
</feature>
<evidence type="ECO:0000256" key="1">
    <source>
        <dbReference type="ARBA" id="ARBA00004613"/>
    </source>
</evidence>
<gene>
    <name evidence="8" type="primary">LIPR2</name>
</gene>
<dbReference type="InterPro" id="IPR033906">
    <property type="entry name" value="Lipase_N"/>
</dbReference>
<dbReference type="AlphaFoldDB" id="A0A034WE39"/>
<comment type="similarity">
    <text evidence="2 4">Belongs to the AB hydrolase superfamily. Lipase family.</text>
</comment>
<dbReference type="GO" id="GO:0016298">
    <property type="term" value="F:lipase activity"/>
    <property type="evidence" value="ECO:0007669"/>
    <property type="project" value="InterPro"/>
</dbReference>
<sequence>MLPATSTLCGIFSILIAGSPIFYSAAPRGVCSNCCAIRERKDIKFLLYTNKNPQNPQNLYLSDERRLSESNFDLQQPLAFYIHGFSESATGDNQSSQQLKEAFLKAGNYNVILVDWSPMTVMPWYTNAVENLPVAARFIARFLRFLVANGYQTRLIHLIGFSLGAEVAGFVGKQLLEWGVVLPRITGLDPPLPLFEANSGNRHLTHTDARFVDVIHTDGGILGNPEAMGHADFYPNGGRALQPGCARQEIANNRWLNIIIGCSHQRAWEYFVESINKPYAFPVDKCEPTNEFGRCKEGNSGAYMGMAADRRLRGKFFLDTNDAPPFGRNAEALAPASHSTTSTTTTPTRVEFSALPLLPAVEKINGTRGYDGNTLRETRHTKAATTRISTVVNAPTTRVTKATATATKASTSEIATTQTRATRV</sequence>
<dbReference type="InterPro" id="IPR000734">
    <property type="entry name" value="TAG_lipase"/>
</dbReference>
<name>A0A034WE39_BACDO</name>
<evidence type="ECO:0000256" key="6">
    <source>
        <dbReference type="SAM" id="SignalP"/>
    </source>
</evidence>
<evidence type="ECO:0000256" key="3">
    <source>
        <dbReference type="ARBA" id="ARBA00022525"/>
    </source>
</evidence>
<evidence type="ECO:0000259" key="7">
    <source>
        <dbReference type="Pfam" id="PF00151"/>
    </source>
</evidence>
<evidence type="ECO:0000256" key="4">
    <source>
        <dbReference type="RuleBase" id="RU004262"/>
    </source>
</evidence>
<evidence type="ECO:0000256" key="2">
    <source>
        <dbReference type="ARBA" id="ARBA00010701"/>
    </source>
</evidence>
<dbReference type="FunFam" id="3.40.50.1820:FF:000122">
    <property type="entry name" value="Vitellogenin-3-like Protein"/>
    <property type="match status" value="1"/>
</dbReference>
<dbReference type="GO" id="GO:0005615">
    <property type="term" value="C:extracellular space"/>
    <property type="evidence" value="ECO:0007669"/>
    <property type="project" value="TreeGrafter"/>
</dbReference>
<dbReference type="Gene3D" id="3.40.50.1820">
    <property type="entry name" value="alpha/beta hydrolase"/>
    <property type="match status" value="1"/>
</dbReference>
<accession>A0A034WE39</accession>
<dbReference type="EMBL" id="GAKP01006370">
    <property type="protein sequence ID" value="JAC52582.1"/>
    <property type="molecule type" value="Transcribed_RNA"/>
</dbReference>
<dbReference type="InterPro" id="IPR029058">
    <property type="entry name" value="AB_hydrolase_fold"/>
</dbReference>
<dbReference type="PANTHER" id="PTHR11610:SF169">
    <property type="entry name" value="GH15759P-RELATED"/>
    <property type="match status" value="1"/>
</dbReference>
<dbReference type="SUPFAM" id="SSF53474">
    <property type="entry name" value="alpha/beta-Hydrolases"/>
    <property type="match status" value="1"/>
</dbReference>
<protein>
    <submittedName>
        <fullName evidence="8">Pancreatic lipase-related protein 2</fullName>
    </submittedName>
</protein>
<dbReference type="CDD" id="cd00707">
    <property type="entry name" value="Pancreat_lipase_like"/>
    <property type="match status" value="1"/>
</dbReference>
<dbReference type="OrthoDB" id="199913at2759"/>
<organism evidence="8">
    <name type="scientific">Bactrocera dorsalis</name>
    <name type="common">Oriental fruit fly</name>
    <name type="synonym">Dacus dorsalis</name>
    <dbReference type="NCBI Taxonomy" id="27457"/>
    <lineage>
        <taxon>Eukaryota</taxon>
        <taxon>Metazoa</taxon>
        <taxon>Ecdysozoa</taxon>
        <taxon>Arthropoda</taxon>
        <taxon>Hexapoda</taxon>
        <taxon>Insecta</taxon>
        <taxon>Pterygota</taxon>
        <taxon>Neoptera</taxon>
        <taxon>Endopterygota</taxon>
        <taxon>Diptera</taxon>
        <taxon>Brachycera</taxon>
        <taxon>Muscomorpha</taxon>
        <taxon>Tephritoidea</taxon>
        <taxon>Tephritidae</taxon>
        <taxon>Bactrocera</taxon>
        <taxon>Bactrocera</taxon>
    </lineage>
</organism>
<feature type="chain" id="PRO_5001557609" evidence="6">
    <location>
        <begin position="19"/>
        <end position="424"/>
    </location>
</feature>
<dbReference type="InterPro" id="IPR013818">
    <property type="entry name" value="Lipase"/>
</dbReference>
<dbReference type="PRINTS" id="PR00821">
    <property type="entry name" value="TAGLIPASE"/>
</dbReference>
<dbReference type="Pfam" id="PF00151">
    <property type="entry name" value="Lipase"/>
    <property type="match status" value="1"/>
</dbReference>
<comment type="subcellular location">
    <subcellularLocation>
        <location evidence="1">Secreted</location>
    </subcellularLocation>
</comment>